<dbReference type="AlphaFoldDB" id="A0A146KAB3"/>
<reference evidence="1" key="1">
    <citation type="submission" date="2015-07" db="EMBL/GenBank/DDBJ databases">
        <title>Adaptation to a free-living lifestyle via gene acquisitions in the diplomonad Trepomonas sp. PC1.</title>
        <authorList>
            <person name="Xu F."/>
            <person name="Jerlstrom-Hultqvist J."/>
            <person name="Kolisko M."/>
            <person name="Simpson A.G.B."/>
            <person name="Roger A.J."/>
            <person name="Svard S.G."/>
            <person name="Andersson J.O."/>
        </authorList>
    </citation>
    <scope>NUCLEOTIDE SEQUENCE</scope>
    <source>
        <strain evidence="1">PC1</strain>
    </source>
</reference>
<accession>A0A146KAB3</accession>
<proteinExistence type="predicted"/>
<evidence type="ECO:0000313" key="1">
    <source>
        <dbReference type="EMBL" id="JAP93238.1"/>
    </source>
</evidence>
<protein>
    <submittedName>
        <fullName evidence="1">Uncharacterized protein</fullName>
    </submittedName>
</protein>
<dbReference type="EMBL" id="GDID01003368">
    <property type="protein sequence ID" value="JAP93238.1"/>
    <property type="molecule type" value="Transcribed_RNA"/>
</dbReference>
<sequence length="135" mass="16259">NFEKYASNNDWNKFHHTHYDWWAYPINEPSRFGGMYQLSQENVAELQQNEIFMKNLLRGLQLGTMAWGWDIIRNQKLKDCKKSQKWQNWPIRLYKMTKCAQIFNLTDYFNSLKLFGQILIKEGNQFQFKGHDLTG</sequence>
<organism evidence="1">
    <name type="scientific">Trepomonas sp. PC1</name>
    <dbReference type="NCBI Taxonomy" id="1076344"/>
    <lineage>
        <taxon>Eukaryota</taxon>
        <taxon>Metamonada</taxon>
        <taxon>Diplomonadida</taxon>
        <taxon>Hexamitidae</taxon>
        <taxon>Hexamitinae</taxon>
        <taxon>Trepomonas</taxon>
    </lineage>
</organism>
<feature type="non-terminal residue" evidence="1">
    <location>
        <position position="1"/>
    </location>
</feature>
<gene>
    <name evidence="1" type="ORF">TPC1_14559</name>
</gene>
<name>A0A146KAB3_9EUKA</name>
<feature type="non-terminal residue" evidence="1">
    <location>
        <position position="135"/>
    </location>
</feature>